<organism evidence="6 7">
    <name type="scientific">Fulvimarina pelagi HTCC2506</name>
    <dbReference type="NCBI Taxonomy" id="314231"/>
    <lineage>
        <taxon>Bacteria</taxon>
        <taxon>Pseudomonadati</taxon>
        <taxon>Pseudomonadota</taxon>
        <taxon>Alphaproteobacteria</taxon>
        <taxon>Hyphomicrobiales</taxon>
        <taxon>Aurantimonadaceae</taxon>
        <taxon>Fulvimarina</taxon>
    </lineage>
</organism>
<dbReference type="GO" id="GO:0046872">
    <property type="term" value="F:metal ion binding"/>
    <property type="evidence" value="ECO:0007669"/>
    <property type="project" value="UniProtKB-KW"/>
</dbReference>
<reference evidence="6 7" key="1">
    <citation type="journal article" date="2010" name="J. Bacteriol.">
        <title>Genome sequence of Fulvimarina pelagi HTCC2506T, a Mn(II)-oxidizing alphaproteobacterium possessing an aerobic anoxygenic photosynthetic gene cluster and Xanthorhodopsin.</title>
        <authorList>
            <person name="Kang I."/>
            <person name="Oh H.M."/>
            <person name="Lim S.I."/>
            <person name="Ferriera S."/>
            <person name="Giovannoni S.J."/>
            <person name="Cho J.C."/>
        </authorList>
    </citation>
    <scope>NUCLEOTIDE SEQUENCE [LARGE SCALE GENOMIC DNA]</scope>
    <source>
        <strain evidence="6 7">HTCC2506</strain>
    </source>
</reference>
<sequence length="137" mass="14585">MNISKTTLAAAIGAVAVGAFLIWRATSPGDAAADHIDDVTVPELSAQAAYGEDLFKENCAACHGENAGGSEQGPPLIHRIYEPNHHGDQAFLIAATQGARAHHWQFGNMLPVDGITPRQVRDIVAYVREVQKANGVF</sequence>
<dbReference type="AlphaFoldDB" id="Q0FXV2"/>
<gene>
    <name evidence="6" type="ORF">FP2506_00165</name>
</gene>
<dbReference type="Gene3D" id="1.10.760.10">
    <property type="entry name" value="Cytochrome c-like domain"/>
    <property type="match status" value="1"/>
</dbReference>
<dbReference type="HOGENOM" id="CLU_119069_1_0_5"/>
<dbReference type="GO" id="GO:0020037">
    <property type="term" value="F:heme binding"/>
    <property type="evidence" value="ECO:0007669"/>
    <property type="project" value="InterPro"/>
</dbReference>
<dbReference type="RefSeq" id="WP_007068920.1">
    <property type="nucleotide sequence ID" value="NZ_DS022273.1"/>
</dbReference>
<name>Q0FXV2_9HYPH</name>
<dbReference type="InterPro" id="IPR009056">
    <property type="entry name" value="Cyt_c-like_dom"/>
</dbReference>
<dbReference type="Pfam" id="PF00034">
    <property type="entry name" value="Cytochrom_C"/>
    <property type="match status" value="1"/>
</dbReference>
<evidence type="ECO:0000313" key="7">
    <source>
        <dbReference type="Proteomes" id="UP000004310"/>
    </source>
</evidence>
<proteinExistence type="predicted"/>
<protein>
    <submittedName>
        <fullName evidence="6">Cytochrome c family protein</fullName>
    </submittedName>
</protein>
<dbReference type="Proteomes" id="UP000004310">
    <property type="component" value="Unassembled WGS sequence"/>
</dbReference>
<keyword evidence="2 4" id="KW-0479">Metal-binding</keyword>
<evidence type="ECO:0000256" key="3">
    <source>
        <dbReference type="ARBA" id="ARBA00023004"/>
    </source>
</evidence>
<accession>Q0FXV2</accession>
<keyword evidence="3 4" id="KW-0408">Iron</keyword>
<keyword evidence="7" id="KW-1185">Reference proteome</keyword>
<evidence type="ECO:0000256" key="4">
    <source>
        <dbReference type="PROSITE-ProRule" id="PRU00433"/>
    </source>
</evidence>
<dbReference type="PROSITE" id="PS51007">
    <property type="entry name" value="CYTC"/>
    <property type="match status" value="1"/>
</dbReference>
<dbReference type="eggNOG" id="COG2010">
    <property type="taxonomic scope" value="Bacteria"/>
</dbReference>
<evidence type="ECO:0000256" key="1">
    <source>
        <dbReference type="ARBA" id="ARBA00022617"/>
    </source>
</evidence>
<feature type="domain" description="Cytochrome c" evidence="5">
    <location>
        <begin position="46"/>
        <end position="131"/>
    </location>
</feature>
<dbReference type="SUPFAM" id="SSF46626">
    <property type="entry name" value="Cytochrome c"/>
    <property type="match status" value="1"/>
</dbReference>
<comment type="caution">
    <text evidence="6">The sequence shown here is derived from an EMBL/GenBank/DDBJ whole genome shotgun (WGS) entry which is preliminary data.</text>
</comment>
<keyword evidence="1 4" id="KW-0349">Heme</keyword>
<dbReference type="InterPro" id="IPR036909">
    <property type="entry name" value="Cyt_c-like_dom_sf"/>
</dbReference>
<evidence type="ECO:0000259" key="5">
    <source>
        <dbReference type="PROSITE" id="PS51007"/>
    </source>
</evidence>
<evidence type="ECO:0000313" key="6">
    <source>
        <dbReference type="EMBL" id="EAU39781.1"/>
    </source>
</evidence>
<dbReference type="EMBL" id="AATP01000012">
    <property type="protein sequence ID" value="EAU39781.1"/>
    <property type="molecule type" value="Genomic_DNA"/>
</dbReference>
<dbReference type="GO" id="GO:0009055">
    <property type="term" value="F:electron transfer activity"/>
    <property type="evidence" value="ECO:0007669"/>
    <property type="project" value="InterPro"/>
</dbReference>
<evidence type="ECO:0000256" key="2">
    <source>
        <dbReference type="ARBA" id="ARBA00022723"/>
    </source>
</evidence>